<evidence type="ECO:0000256" key="1">
    <source>
        <dbReference type="SAM" id="MobiDB-lite"/>
    </source>
</evidence>
<feature type="region of interest" description="Disordered" evidence="1">
    <location>
        <begin position="1"/>
        <end position="40"/>
    </location>
</feature>
<evidence type="ECO:0000313" key="2">
    <source>
        <dbReference type="EMBL" id="KAE8383060.1"/>
    </source>
</evidence>
<keyword evidence="3" id="KW-1185">Reference proteome</keyword>
<proteinExistence type="predicted"/>
<protein>
    <recommendedName>
        <fullName evidence="4">Isopenicillin N synthase-like Fe(2+) 2OG dioxygenase domain-containing protein</fullName>
    </recommendedName>
</protein>
<sequence length="132" mass="13991">MGAPPRDLIGYKSMGGLKTDDGKTDPMHPYSIGQDDIMGTCTPRTNAGPVESKRTQLQAFIRHCSAALDVIPGAPDDQLGLQRGTLAAVSALEDESETSVRLLCSPPQAAPEYDCITLGGHTDIGTITMLFM</sequence>
<evidence type="ECO:0008006" key="4">
    <source>
        <dbReference type="Google" id="ProtNLM"/>
    </source>
</evidence>
<gene>
    <name evidence="2" type="ORF">BDV26DRAFT_287846</name>
</gene>
<dbReference type="AlphaFoldDB" id="A0A5N7BMR0"/>
<dbReference type="EMBL" id="ML736157">
    <property type="protein sequence ID" value="KAE8383060.1"/>
    <property type="molecule type" value="Genomic_DNA"/>
</dbReference>
<reference evidence="2 3" key="1">
    <citation type="submission" date="2019-04" db="EMBL/GenBank/DDBJ databases">
        <title>Friends and foes A comparative genomics studyof 23 Aspergillus species from section Flavi.</title>
        <authorList>
            <consortium name="DOE Joint Genome Institute"/>
            <person name="Kjaerbolling I."/>
            <person name="Vesth T."/>
            <person name="Frisvad J.C."/>
            <person name="Nybo J.L."/>
            <person name="Theobald S."/>
            <person name="Kildgaard S."/>
            <person name="Isbrandt T."/>
            <person name="Kuo A."/>
            <person name="Sato A."/>
            <person name="Lyhne E.K."/>
            <person name="Kogle M.E."/>
            <person name="Wiebenga A."/>
            <person name="Kun R.S."/>
            <person name="Lubbers R.J."/>
            <person name="Makela M.R."/>
            <person name="Barry K."/>
            <person name="Chovatia M."/>
            <person name="Clum A."/>
            <person name="Daum C."/>
            <person name="Haridas S."/>
            <person name="He G."/>
            <person name="LaButti K."/>
            <person name="Lipzen A."/>
            <person name="Mondo S."/>
            <person name="Riley R."/>
            <person name="Salamov A."/>
            <person name="Simmons B.A."/>
            <person name="Magnuson J.K."/>
            <person name="Henrissat B."/>
            <person name="Mortensen U.H."/>
            <person name="Larsen T.O."/>
            <person name="Devries R.P."/>
            <person name="Grigoriev I.V."/>
            <person name="Machida M."/>
            <person name="Baker S.E."/>
            <person name="Andersen M.R."/>
        </authorList>
    </citation>
    <scope>NUCLEOTIDE SEQUENCE [LARGE SCALE GENOMIC DNA]</scope>
    <source>
        <strain evidence="2 3">IBT 29228</strain>
    </source>
</reference>
<evidence type="ECO:0000313" key="3">
    <source>
        <dbReference type="Proteomes" id="UP000326198"/>
    </source>
</evidence>
<dbReference type="Gene3D" id="2.60.120.330">
    <property type="entry name" value="B-lactam Antibiotic, Isopenicillin N Synthase, Chain"/>
    <property type="match status" value="1"/>
</dbReference>
<organism evidence="2 3">
    <name type="scientific">Aspergillus bertholletiae</name>
    <dbReference type="NCBI Taxonomy" id="1226010"/>
    <lineage>
        <taxon>Eukaryota</taxon>
        <taxon>Fungi</taxon>
        <taxon>Dikarya</taxon>
        <taxon>Ascomycota</taxon>
        <taxon>Pezizomycotina</taxon>
        <taxon>Eurotiomycetes</taxon>
        <taxon>Eurotiomycetidae</taxon>
        <taxon>Eurotiales</taxon>
        <taxon>Aspergillaceae</taxon>
        <taxon>Aspergillus</taxon>
        <taxon>Aspergillus subgen. Circumdati</taxon>
    </lineage>
</organism>
<dbReference type="Proteomes" id="UP000326198">
    <property type="component" value="Unassembled WGS sequence"/>
</dbReference>
<dbReference type="OrthoDB" id="288590at2759"/>
<dbReference type="InterPro" id="IPR027443">
    <property type="entry name" value="IPNS-like_sf"/>
</dbReference>
<dbReference type="SUPFAM" id="SSF51197">
    <property type="entry name" value="Clavaminate synthase-like"/>
    <property type="match status" value="1"/>
</dbReference>
<accession>A0A5N7BMR0</accession>
<name>A0A5N7BMR0_9EURO</name>